<evidence type="ECO:0000313" key="4">
    <source>
        <dbReference type="Proteomes" id="UP000005713"/>
    </source>
</evidence>
<dbReference type="eggNOG" id="COG3039">
    <property type="taxonomic scope" value="Bacteria"/>
</dbReference>
<feature type="compositionally biased region" description="Low complexity" evidence="1">
    <location>
        <begin position="95"/>
        <end position="105"/>
    </location>
</feature>
<feature type="region of interest" description="Disordered" evidence="1">
    <location>
        <begin position="64"/>
        <end position="134"/>
    </location>
</feature>
<feature type="domain" description="Transposase DDE" evidence="2">
    <location>
        <begin position="23"/>
        <end position="63"/>
    </location>
</feature>
<evidence type="ECO:0000259" key="2">
    <source>
        <dbReference type="Pfam" id="PF13737"/>
    </source>
</evidence>
<reference evidence="3 4" key="1">
    <citation type="submission" date="2006-06" db="EMBL/GenBank/DDBJ databases">
        <authorList>
            <person name="Moran M.A."/>
            <person name="Ferriera S."/>
            <person name="Johnson J."/>
            <person name="Kravitz S."/>
            <person name="Beeson K."/>
            <person name="Sutton G."/>
            <person name="Rogers Y.-H."/>
            <person name="Friedman R."/>
            <person name="Frazier M."/>
            <person name="Venter J.C."/>
        </authorList>
    </citation>
    <scope>NUCLEOTIDE SEQUENCE [LARGE SCALE GENOMIC DNA]</scope>
    <source>
        <strain evidence="3 4">E-37</strain>
    </source>
</reference>
<gene>
    <name evidence="3" type="ORF">SSE37_24898</name>
</gene>
<proteinExistence type="predicted"/>
<dbReference type="AlphaFoldDB" id="A3KBA0"/>
<feature type="compositionally biased region" description="Basic and acidic residues" evidence="1">
    <location>
        <begin position="64"/>
        <end position="85"/>
    </location>
</feature>
<organism evidence="3 4">
    <name type="scientific">Sagittula stellata (strain ATCC 700073 / DSM 11524 / E-37)</name>
    <dbReference type="NCBI Taxonomy" id="388399"/>
    <lineage>
        <taxon>Bacteria</taxon>
        <taxon>Pseudomonadati</taxon>
        <taxon>Pseudomonadota</taxon>
        <taxon>Alphaproteobacteria</taxon>
        <taxon>Rhodobacterales</taxon>
        <taxon>Roseobacteraceae</taxon>
        <taxon>Sagittula</taxon>
    </lineage>
</organism>
<protein>
    <submittedName>
        <fullName evidence="3">Probable transposase</fullName>
    </submittedName>
</protein>
<dbReference type="InterPro" id="IPR025668">
    <property type="entry name" value="Tnp_DDE_dom"/>
</dbReference>
<evidence type="ECO:0000313" key="3">
    <source>
        <dbReference type="EMBL" id="EBA05541.1"/>
    </source>
</evidence>
<name>A3KBA0_SAGS3</name>
<evidence type="ECO:0000256" key="1">
    <source>
        <dbReference type="SAM" id="MobiDB-lite"/>
    </source>
</evidence>
<keyword evidence="4" id="KW-1185">Reference proteome</keyword>
<dbReference type="Pfam" id="PF13737">
    <property type="entry name" value="DDE_Tnp_1_5"/>
    <property type="match status" value="1"/>
</dbReference>
<sequence>MPRPSPSRYRTTNRSEYDAVLRRRGSLSVWFDVDTGRHAGKTGKRGRPGTFPDAAIQTCLTLKGEGRLGNDPADRFRPERAEPRSAFRCGRRSGRSGARSGWLGSTGRLRTIRRRADGKRGSGCRSPIAARASP</sequence>
<dbReference type="EMBL" id="AAYA01000033">
    <property type="protein sequence ID" value="EBA05541.1"/>
    <property type="molecule type" value="Genomic_DNA"/>
</dbReference>
<accession>A3KBA0</accession>
<comment type="caution">
    <text evidence="3">The sequence shown here is derived from an EMBL/GenBank/DDBJ whole genome shotgun (WGS) entry which is preliminary data.</text>
</comment>
<dbReference type="Proteomes" id="UP000005713">
    <property type="component" value="Unassembled WGS sequence"/>
</dbReference>